<evidence type="ECO:0000256" key="12">
    <source>
        <dbReference type="ARBA" id="ARBA00039754"/>
    </source>
</evidence>
<evidence type="ECO:0000313" key="18">
    <source>
        <dbReference type="Proteomes" id="UP000178235"/>
    </source>
</evidence>
<dbReference type="NCBIfam" id="NF006873">
    <property type="entry name" value="PRK09369.1"/>
    <property type="match status" value="1"/>
</dbReference>
<dbReference type="Gene3D" id="3.65.10.10">
    <property type="entry name" value="Enolpyruvate transferase domain"/>
    <property type="match status" value="2"/>
</dbReference>
<dbReference type="GO" id="GO:0009252">
    <property type="term" value="P:peptidoglycan biosynthetic process"/>
    <property type="evidence" value="ECO:0007669"/>
    <property type="project" value="UniProtKB-KW"/>
</dbReference>
<dbReference type="EC" id="2.5.1.7" evidence="11"/>
<keyword evidence="3" id="KW-0963">Cytoplasm</keyword>
<keyword evidence="6" id="KW-0133">Cell shape</keyword>
<keyword evidence="8" id="KW-0131">Cell cycle</keyword>
<dbReference type="InterPro" id="IPR013792">
    <property type="entry name" value="RNA3'P_cycl/enolpyr_Trfase_a/b"/>
</dbReference>
<accession>A0A1F6VFT4</accession>
<gene>
    <name evidence="17" type="ORF">A2738_01345</name>
</gene>
<dbReference type="PANTHER" id="PTHR43783:SF1">
    <property type="entry name" value="UDP-N-ACETYLGLUCOSAMINE 1-CARBOXYVINYLTRANSFERASE"/>
    <property type="match status" value="1"/>
</dbReference>
<keyword evidence="9" id="KW-0961">Cell wall biogenesis/degradation</keyword>
<evidence type="ECO:0000259" key="16">
    <source>
        <dbReference type="PROSITE" id="PS50943"/>
    </source>
</evidence>
<evidence type="ECO:0000256" key="2">
    <source>
        <dbReference type="ARBA" id="ARBA00004752"/>
    </source>
</evidence>
<dbReference type="SMART" id="SM00530">
    <property type="entry name" value="HTH_XRE"/>
    <property type="match status" value="1"/>
</dbReference>
<evidence type="ECO:0000256" key="15">
    <source>
        <dbReference type="ARBA" id="ARBA00047527"/>
    </source>
</evidence>
<sequence>MKKTSTKETETEQEKIGFFIKELREHRGMTQEQFAKALNTSQSSIPRMEKGEQNFTTELLLKISNVLDHKIVSLNDSIDFEVTGGKKLSGTIKTNFSKNGSVGLLCASLVNSGVTTLHGIARIEEVYRVIEILESIGVVVKWLNQNTLTITPPKKFSLDNVNTESAIKTRSVIMLVGPLIHKLSAFIIPHPHGCNLGKRTIAAHIFALEKLGVKIKTTAKNYDVSARKLKPGYIVMYESGDTACENVLMASALIHGVTRISFASANYMVQEVCFFLEALGVKIEGIGTCNLTVHGVKEINKDIEYWNSEDPIESMMFISAGIITDSKLTITRAPIDFLALELEKLKRMNLKYKISKVYNSFNGRTRLTDIEIFPSKLKALKDKLHSNPYPGINIDNLPFFVPIAIRAKGQTMVHDWVYENRAIYLTELNRLGADITLADPHRLYITGGTPLKGAQIVCPPALRPSMVILISMLGASGTSILRNVYMINRGYEEIVERLNSIGADIKIIKGN</sequence>
<dbReference type="PANTHER" id="PTHR43783">
    <property type="entry name" value="UDP-N-ACETYLGLUCOSAMINE 1-CARBOXYVINYLTRANSFERASE"/>
    <property type="match status" value="1"/>
</dbReference>
<name>A0A1F6VFT4_9BACT</name>
<dbReference type="CDD" id="cd00093">
    <property type="entry name" value="HTH_XRE"/>
    <property type="match status" value="1"/>
</dbReference>
<keyword evidence="4" id="KW-0132">Cell division</keyword>
<evidence type="ECO:0000256" key="11">
    <source>
        <dbReference type="ARBA" id="ARBA00039108"/>
    </source>
</evidence>
<proteinExistence type="inferred from homology"/>
<evidence type="ECO:0000256" key="4">
    <source>
        <dbReference type="ARBA" id="ARBA00022618"/>
    </source>
</evidence>
<comment type="caution">
    <text evidence="17">The sequence shown here is derived from an EMBL/GenBank/DDBJ whole genome shotgun (WGS) entry which is preliminary data.</text>
</comment>
<comment type="catalytic activity">
    <reaction evidence="15">
        <text>phosphoenolpyruvate + UDP-N-acetyl-alpha-D-glucosamine = UDP-N-acetyl-3-O-(1-carboxyvinyl)-alpha-D-glucosamine + phosphate</text>
        <dbReference type="Rhea" id="RHEA:18681"/>
        <dbReference type="ChEBI" id="CHEBI:43474"/>
        <dbReference type="ChEBI" id="CHEBI:57705"/>
        <dbReference type="ChEBI" id="CHEBI:58702"/>
        <dbReference type="ChEBI" id="CHEBI:68483"/>
        <dbReference type="EC" id="2.5.1.7"/>
    </reaction>
</comment>
<evidence type="ECO:0000256" key="9">
    <source>
        <dbReference type="ARBA" id="ARBA00023316"/>
    </source>
</evidence>
<evidence type="ECO:0000256" key="3">
    <source>
        <dbReference type="ARBA" id="ARBA00022490"/>
    </source>
</evidence>
<dbReference type="InterPro" id="IPR001986">
    <property type="entry name" value="Enolpyruvate_Tfrase_dom"/>
</dbReference>
<keyword evidence="5 17" id="KW-0808">Transferase</keyword>
<dbReference type="GO" id="GO:0008360">
    <property type="term" value="P:regulation of cell shape"/>
    <property type="evidence" value="ECO:0007669"/>
    <property type="project" value="UniProtKB-KW"/>
</dbReference>
<comment type="pathway">
    <text evidence="2">Cell wall biogenesis; peptidoglycan biosynthesis.</text>
</comment>
<dbReference type="Pfam" id="PF01381">
    <property type="entry name" value="HTH_3"/>
    <property type="match status" value="1"/>
</dbReference>
<dbReference type="InterPro" id="IPR010982">
    <property type="entry name" value="Lambda_DNA-bd_dom_sf"/>
</dbReference>
<comment type="subcellular location">
    <subcellularLocation>
        <location evidence="1">Cytoplasm</location>
    </subcellularLocation>
</comment>
<dbReference type="InterPro" id="IPR001387">
    <property type="entry name" value="Cro/C1-type_HTH"/>
</dbReference>
<dbReference type="PROSITE" id="PS50943">
    <property type="entry name" value="HTH_CROC1"/>
    <property type="match status" value="1"/>
</dbReference>
<evidence type="ECO:0000256" key="13">
    <source>
        <dbReference type="ARBA" id="ARBA00042443"/>
    </source>
</evidence>
<dbReference type="GO" id="GO:0071555">
    <property type="term" value="P:cell wall organization"/>
    <property type="evidence" value="ECO:0007669"/>
    <property type="project" value="UniProtKB-KW"/>
</dbReference>
<feature type="domain" description="HTH cro/C1-type" evidence="16">
    <location>
        <begin position="20"/>
        <end position="74"/>
    </location>
</feature>
<dbReference type="GO" id="GO:0003677">
    <property type="term" value="F:DNA binding"/>
    <property type="evidence" value="ECO:0007669"/>
    <property type="project" value="InterPro"/>
</dbReference>
<dbReference type="EMBL" id="MFTS01000003">
    <property type="protein sequence ID" value="OGI68511.1"/>
    <property type="molecule type" value="Genomic_DNA"/>
</dbReference>
<evidence type="ECO:0000256" key="14">
    <source>
        <dbReference type="ARBA" id="ARBA00042842"/>
    </source>
</evidence>
<dbReference type="GO" id="GO:0051301">
    <property type="term" value="P:cell division"/>
    <property type="evidence" value="ECO:0007669"/>
    <property type="project" value="UniProtKB-KW"/>
</dbReference>
<dbReference type="InterPro" id="IPR036968">
    <property type="entry name" value="Enolpyruvate_Tfrase_sf"/>
</dbReference>
<evidence type="ECO:0000256" key="10">
    <source>
        <dbReference type="ARBA" id="ARBA00038367"/>
    </source>
</evidence>
<dbReference type="AlphaFoldDB" id="A0A1F6VFT4"/>
<dbReference type="GO" id="GO:0008760">
    <property type="term" value="F:UDP-N-acetylglucosamine 1-carboxyvinyltransferase activity"/>
    <property type="evidence" value="ECO:0007669"/>
    <property type="project" value="UniProtKB-EC"/>
</dbReference>
<evidence type="ECO:0000313" key="17">
    <source>
        <dbReference type="EMBL" id="OGI68511.1"/>
    </source>
</evidence>
<dbReference type="Pfam" id="PF00275">
    <property type="entry name" value="EPSP_synthase"/>
    <property type="match status" value="1"/>
</dbReference>
<dbReference type="SUPFAM" id="SSF47413">
    <property type="entry name" value="lambda repressor-like DNA-binding domains"/>
    <property type="match status" value="1"/>
</dbReference>
<dbReference type="Gene3D" id="1.10.260.40">
    <property type="entry name" value="lambda repressor-like DNA-binding domains"/>
    <property type="match status" value="1"/>
</dbReference>
<evidence type="ECO:0000256" key="6">
    <source>
        <dbReference type="ARBA" id="ARBA00022960"/>
    </source>
</evidence>
<evidence type="ECO:0000256" key="7">
    <source>
        <dbReference type="ARBA" id="ARBA00022984"/>
    </source>
</evidence>
<comment type="similarity">
    <text evidence="10">Belongs to the EPSP synthase family. MurA subfamily.</text>
</comment>
<dbReference type="GO" id="GO:0005737">
    <property type="term" value="C:cytoplasm"/>
    <property type="evidence" value="ECO:0007669"/>
    <property type="project" value="UniProtKB-SubCell"/>
</dbReference>
<evidence type="ECO:0000256" key="8">
    <source>
        <dbReference type="ARBA" id="ARBA00023306"/>
    </source>
</evidence>
<reference evidence="17 18" key="1">
    <citation type="journal article" date="2016" name="Nat. Commun.">
        <title>Thousands of microbial genomes shed light on interconnected biogeochemical processes in an aquifer system.</title>
        <authorList>
            <person name="Anantharaman K."/>
            <person name="Brown C.T."/>
            <person name="Hug L.A."/>
            <person name="Sharon I."/>
            <person name="Castelle C.J."/>
            <person name="Probst A.J."/>
            <person name="Thomas B.C."/>
            <person name="Singh A."/>
            <person name="Wilkins M.J."/>
            <person name="Karaoz U."/>
            <person name="Brodie E.L."/>
            <person name="Williams K.H."/>
            <person name="Hubbard S.S."/>
            <person name="Banfield J.F."/>
        </authorList>
    </citation>
    <scope>NUCLEOTIDE SEQUENCE [LARGE SCALE GENOMIC DNA]</scope>
</reference>
<dbReference type="InterPro" id="IPR050068">
    <property type="entry name" value="MurA_subfamily"/>
</dbReference>
<dbReference type="Proteomes" id="UP000178235">
    <property type="component" value="Unassembled WGS sequence"/>
</dbReference>
<protein>
    <recommendedName>
        <fullName evidence="12">UDP-N-acetylglucosamine 1-carboxyvinyltransferase</fullName>
        <ecNumber evidence="11">2.5.1.7</ecNumber>
    </recommendedName>
    <alternativeName>
        <fullName evidence="13">Enoylpyruvate transferase</fullName>
    </alternativeName>
    <alternativeName>
        <fullName evidence="14">UDP-N-acetylglucosamine enolpyruvyl transferase</fullName>
    </alternativeName>
</protein>
<dbReference type="SUPFAM" id="SSF55205">
    <property type="entry name" value="EPT/RTPC-like"/>
    <property type="match status" value="1"/>
</dbReference>
<keyword evidence="7" id="KW-0573">Peptidoglycan synthesis</keyword>
<evidence type="ECO:0000256" key="1">
    <source>
        <dbReference type="ARBA" id="ARBA00004496"/>
    </source>
</evidence>
<organism evidence="17 18">
    <name type="scientific">Candidatus Nomurabacteria bacterium RIFCSPHIGHO2_01_FULL_42_15</name>
    <dbReference type="NCBI Taxonomy" id="1801742"/>
    <lineage>
        <taxon>Bacteria</taxon>
        <taxon>Candidatus Nomuraibacteriota</taxon>
    </lineage>
</organism>
<evidence type="ECO:0000256" key="5">
    <source>
        <dbReference type="ARBA" id="ARBA00022679"/>
    </source>
</evidence>